<dbReference type="PANTHER" id="PTHR30038">
    <property type="entry name" value="ALDEHYDE FERREDOXIN OXIDOREDUCTASE"/>
    <property type="match status" value="1"/>
</dbReference>
<feature type="domain" description="Aldehyde ferredoxin oxidoreductase N-terminal" evidence="9">
    <location>
        <begin position="5"/>
        <end position="203"/>
    </location>
</feature>
<dbReference type="SUPFAM" id="SSF56228">
    <property type="entry name" value="Aldehyde ferredoxin oxidoreductase, N-terminal domain"/>
    <property type="match status" value="1"/>
</dbReference>
<dbReference type="Gene3D" id="3.60.9.10">
    <property type="entry name" value="Aldehyde ferredoxin oxidoreductase, N-terminal domain"/>
    <property type="match status" value="1"/>
</dbReference>
<keyword evidence="5" id="KW-0560">Oxidoreductase</keyword>
<dbReference type="Pfam" id="PF02730">
    <property type="entry name" value="AFOR_N"/>
    <property type="match status" value="1"/>
</dbReference>
<protein>
    <submittedName>
        <fullName evidence="10">Aldehyde ferredoxin oxidoreductase</fullName>
    </submittedName>
</protein>
<evidence type="ECO:0000256" key="6">
    <source>
        <dbReference type="ARBA" id="ARBA00023004"/>
    </source>
</evidence>
<comment type="similarity">
    <text evidence="2">Belongs to the AOR/FOR family.</text>
</comment>
<evidence type="ECO:0000256" key="5">
    <source>
        <dbReference type="ARBA" id="ARBA00023002"/>
    </source>
</evidence>
<evidence type="ECO:0000256" key="4">
    <source>
        <dbReference type="ARBA" id="ARBA00022723"/>
    </source>
</evidence>
<comment type="cofactor">
    <cofactor evidence="8">
        <name>tungstopterin</name>
        <dbReference type="ChEBI" id="CHEBI:30402"/>
    </cofactor>
</comment>
<dbReference type="Gene3D" id="1.10.569.10">
    <property type="entry name" value="Aldehyde Ferredoxin Oxidoreductase Protein, subunit A, domain 2"/>
    <property type="match status" value="1"/>
</dbReference>
<dbReference type="Gene3D" id="1.10.599.10">
    <property type="entry name" value="Aldehyde Ferredoxin Oxidoreductase Protein, subunit A, domain 3"/>
    <property type="match status" value="1"/>
</dbReference>
<dbReference type="GO" id="GO:0009055">
    <property type="term" value="F:electron transfer activity"/>
    <property type="evidence" value="ECO:0007669"/>
    <property type="project" value="InterPro"/>
</dbReference>
<dbReference type="EMBL" id="VDMB01000019">
    <property type="protein sequence ID" value="TYT73830.1"/>
    <property type="molecule type" value="Genomic_DNA"/>
</dbReference>
<evidence type="ECO:0000256" key="8">
    <source>
        <dbReference type="ARBA" id="ARBA00049934"/>
    </source>
</evidence>
<evidence type="ECO:0000313" key="10">
    <source>
        <dbReference type="EMBL" id="TYT73830.1"/>
    </source>
</evidence>
<dbReference type="OrthoDB" id="9763894at2"/>
<dbReference type="GO" id="GO:0046872">
    <property type="term" value="F:metal ion binding"/>
    <property type="evidence" value="ECO:0007669"/>
    <property type="project" value="UniProtKB-KW"/>
</dbReference>
<keyword evidence="6" id="KW-0408">Iron</keyword>
<dbReference type="SUPFAM" id="SSF48310">
    <property type="entry name" value="Aldehyde ferredoxin oxidoreductase, C-terminal domains"/>
    <property type="match status" value="1"/>
</dbReference>
<comment type="cofactor">
    <cofactor evidence="1">
        <name>[4Fe-4S] cluster</name>
        <dbReference type="ChEBI" id="CHEBI:49883"/>
    </cofactor>
</comment>
<keyword evidence="11" id="KW-1185">Reference proteome</keyword>
<evidence type="ECO:0000256" key="2">
    <source>
        <dbReference type="ARBA" id="ARBA00011032"/>
    </source>
</evidence>
<evidence type="ECO:0000313" key="11">
    <source>
        <dbReference type="Proteomes" id="UP000321899"/>
    </source>
</evidence>
<dbReference type="PANTHER" id="PTHR30038:SF7">
    <property type="entry name" value="TUNGSTEN-CONTAINING GLYCERALDEHYDE-3-PHOSPHATE:FERREDOXIN OXIDOREDUCTASE"/>
    <property type="match status" value="1"/>
</dbReference>
<dbReference type="InterPro" id="IPR036503">
    <property type="entry name" value="Ald_Fedxn_OxRdtase_N_sf"/>
</dbReference>
<dbReference type="Proteomes" id="UP000321899">
    <property type="component" value="Unassembled WGS sequence"/>
</dbReference>
<gene>
    <name evidence="10" type="ORF">FIM25_12900</name>
</gene>
<dbReference type="GO" id="GO:0016625">
    <property type="term" value="F:oxidoreductase activity, acting on the aldehyde or oxo group of donors, iron-sulfur protein as acceptor"/>
    <property type="evidence" value="ECO:0007669"/>
    <property type="project" value="InterPro"/>
</dbReference>
<dbReference type="Pfam" id="PF01314">
    <property type="entry name" value="AFOR_C"/>
    <property type="match status" value="1"/>
</dbReference>
<keyword evidence="3" id="KW-0004">4Fe-4S</keyword>
<dbReference type="InterPro" id="IPR051919">
    <property type="entry name" value="W-dependent_AOR"/>
</dbReference>
<comment type="caution">
    <text evidence="10">The sequence shown here is derived from an EMBL/GenBank/DDBJ whole genome shotgun (WGS) entry which is preliminary data.</text>
</comment>
<dbReference type="InterPro" id="IPR013983">
    <property type="entry name" value="Ald_Fedxn_OxRdtase_N"/>
</dbReference>
<evidence type="ECO:0000256" key="7">
    <source>
        <dbReference type="ARBA" id="ARBA00023014"/>
    </source>
</evidence>
<keyword evidence="4" id="KW-0479">Metal-binding</keyword>
<organism evidence="10 11">
    <name type="scientific">Desulfobotulus mexicanus</name>
    <dbReference type="NCBI Taxonomy" id="2586642"/>
    <lineage>
        <taxon>Bacteria</taxon>
        <taxon>Pseudomonadati</taxon>
        <taxon>Thermodesulfobacteriota</taxon>
        <taxon>Desulfobacteria</taxon>
        <taxon>Desulfobacterales</taxon>
        <taxon>Desulfobacteraceae</taxon>
        <taxon>Desulfobotulus</taxon>
    </lineage>
</organism>
<dbReference type="RefSeq" id="WP_139449999.1">
    <property type="nucleotide sequence ID" value="NZ_VDMB01000019.1"/>
</dbReference>
<dbReference type="InterPro" id="IPR036021">
    <property type="entry name" value="Tungsten_al_ferr_oxy-like_C"/>
</dbReference>
<evidence type="ECO:0000256" key="1">
    <source>
        <dbReference type="ARBA" id="ARBA00001966"/>
    </source>
</evidence>
<dbReference type="InterPro" id="IPR013984">
    <property type="entry name" value="Ald_Fedxn_OxRdtase_dom2"/>
</dbReference>
<keyword evidence="7" id="KW-0411">Iron-sulfur</keyword>
<evidence type="ECO:0000256" key="3">
    <source>
        <dbReference type="ARBA" id="ARBA00022485"/>
    </source>
</evidence>
<name>A0A5S5MDR9_9BACT</name>
<accession>A0A5S5MDR9</accession>
<dbReference type="GO" id="GO:0051539">
    <property type="term" value="F:4 iron, 4 sulfur cluster binding"/>
    <property type="evidence" value="ECO:0007669"/>
    <property type="project" value="UniProtKB-KW"/>
</dbReference>
<proteinExistence type="inferred from homology"/>
<dbReference type="AlphaFoldDB" id="A0A5S5MDR9"/>
<dbReference type="SMART" id="SM00790">
    <property type="entry name" value="AFOR_N"/>
    <property type="match status" value="1"/>
</dbReference>
<dbReference type="InterPro" id="IPR001203">
    <property type="entry name" value="OxRdtase_Ald_Fedxn_C"/>
</dbReference>
<dbReference type="InterPro" id="IPR013985">
    <property type="entry name" value="Ald_Fedxn_OxRdtase_dom3"/>
</dbReference>
<evidence type="ECO:0000259" key="9">
    <source>
        <dbReference type="SMART" id="SM00790"/>
    </source>
</evidence>
<reference evidence="10 11" key="1">
    <citation type="submission" date="2019-06" db="EMBL/GenBank/DDBJ databases">
        <title>Desulfobotulus mexicanus sp. nov., a novel sulfate-reducing bacterium isolated from the sediment of an alkaline crater lake in Mexico.</title>
        <authorList>
            <person name="Hirschler-Rea A."/>
        </authorList>
    </citation>
    <scope>NUCLEOTIDE SEQUENCE [LARGE SCALE GENOMIC DNA]</scope>
    <source>
        <strain evidence="10 11">PAR22N</strain>
    </source>
</reference>
<sequence>MKKIRILDINLGNLKFKETELSFEESLMALGGMGLNARILTRELSPETDPLGPDNILIFSPGLLAGSGFPTASRTEASALSPATSGFGTSNSGLFFGGDLKRTGYDSLIFRSRAESPVYLSLMDGKVLLLPASEIWGKDAWESIDWLDARYPESSIALIGPAGEKGVRFASIQNRRHDAWGRTGLGAVMGSKNLKAIVIQSREKIRAAETENFREIRRKATRIIKASRYYEPFKKSGTLGASPVYGKFDALPTKNFSGEGIASWPSDYGHKLHQKHVTGRMACESCWIACGHMVSIAGGNYAGQKLKALEISPTITFCAQAGLSVEDSFRATEICQRYGMDMLSAGATAAMAFQLFEEGKIHTSDTGFPLIWGDGDAFCRLLEDMALKRGLGSLLAEGTARAAEKLGHPEAAVHIRGLEMPMIDPRGRWSSYSFGMLTNIRGGDHLRCRNPFENLRENLKSEDLFWEAFRLPEEEYLKADIFPESLKKKIFDLEKSRVFLPLMALWSEDLITLFNTFGICIRPPILNTIGPTLLSETCRSFTGTKISPEELMESAATSWNLIRSFNLACGEKPGAANFPKRFFLPAHGKKELSEEKLKEVLKAYYTARGWDDEGRPEVK</sequence>